<proteinExistence type="predicted"/>
<protein>
    <submittedName>
        <fullName evidence="1">Ornithine cyclodeaminase</fullName>
    </submittedName>
</protein>
<dbReference type="SUPFAM" id="SSF51735">
    <property type="entry name" value="NAD(P)-binding Rossmann-fold domains"/>
    <property type="match status" value="1"/>
</dbReference>
<dbReference type="PANTHER" id="PTHR13812">
    <property type="entry name" value="KETIMINE REDUCTASE MU-CRYSTALLIN"/>
    <property type="match status" value="1"/>
</dbReference>
<evidence type="ECO:0000313" key="2">
    <source>
        <dbReference type="Proteomes" id="UP000248764"/>
    </source>
</evidence>
<gene>
    <name evidence="1" type="ORF">C1I92_07660</name>
</gene>
<comment type="caution">
    <text evidence="1">The sequence shown here is derived from an EMBL/GenBank/DDBJ whole genome shotgun (WGS) entry which is preliminary data.</text>
</comment>
<evidence type="ECO:0000313" key="1">
    <source>
        <dbReference type="EMBL" id="PZF84734.1"/>
    </source>
</evidence>
<dbReference type="GO" id="GO:0005737">
    <property type="term" value="C:cytoplasm"/>
    <property type="evidence" value="ECO:0007669"/>
    <property type="project" value="TreeGrafter"/>
</dbReference>
<dbReference type="PIRSF" id="PIRSF001439">
    <property type="entry name" value="CryM"/>
    <property type="match status" value="1"/>
</dbReference>
<dbReference type="Pfam" id="PF02423">
    <property type="entry name" value="OCD_Mu_crystall"/>
    <property type="match status" value="1"/>
</dbReference>
<dbReference type="PANTHER" id="PTHR13812:SF19">
    <property type="entry name" value="KETIMINE REDUCTASE MU-CRYSTALLIN"/>
    <property type="match status" value="1"/>
</dbReference>
<dbReference type="InterPro" id="IPR003462">
    <property type="entry name" value="ODC_Mu_crystall"/>
</dbReference>
<dbReference type="Proteomes" id="UP000248764">
    <property type="component" value="Unassembled WGS sequence"/>
</dbReference>
<keyword evidence="2" id="KW-1185">Reference proteome</keyword>
<sequence>MTADVMVLSAADVAALFDPATAVESQRVAFEALGKGVAVQPDKLMLPGAGDGAVAFCYAARLSPQDGPVSKFGSVTPANAAAGLPTIAAVVVVLDGGTGLPAAIMDGTVITTRRTAAASAVAVDALARADAAELAVVGCGVQGHEHVRMLARTRPLRAVRIWGRSESRREAAARTLAAETGLPVRACATAREAVDGADVVVLCTLSAEPLVRLDWLAPGATVVSVGSIAPGRCEVGADVVAAARVVVDDPATAAAHAGPIVAGLRAGTLARDRLTGLGDVLVGNAAGRSAPDELVFYNSTGLGVQDAAAATAVLERARRAGRGHRFALG</sequence>
<organism evidence="1 2">
    <name type="scientific">Jiangella anatolica</name>
    <dbReference type="NCBI Taxonomy" id="2670374"/>
    <lineage>
        <taxon>Bacteria</taxon>
        <taxon>Bacillati</taxon>
        <taxon>Actinomycetota</taxon>
        <taxon>Actinomycetes</taxon>
        <taxon>Jiangellales</taxon>
        <taxon>Jiangellaceae</taxon>
        <taxon>Jiangella</taxon>
    </lineage>
</organism>
<dbReference type="Gene3D" id="3.40.50.720">
    <property type="entry name" value="NAD(P)-binding Rossmann-like Domain"/>
    <property type="match status" value="1"/>
</dbReference>
<dbReference type="Gene3D" id="3.30.1780.10">
    <property type="entry name" value="ornithine cyclodeaminase, domain 1"/>
    <property type="match status" value="1"/>
</dbReference>
<dbReference type="EMBL" id="POTW01000013">
    <property type="protein sequence ID" value="PZF84734.1"/>
    <property type="molecule type" value="Genomic_DNA"/>
</dbReference>
<dbReference type="InterPro" id="IPR036291">
    <property type="entry name" value="NAD(P)-bd_dom_sf"/>
</dbReference>
<reference evidence="1 2" key="1">
    <citation type="submission" date="2018-01" db="EMBL/GenBank/DDBJ databases">
        <title>Draft genome sequence of Jiangella sp. GTF31.</title>
        <authorList>
            <person name="Sahin N."/>
            <person name="Ay H."/>
            <person name="Saygin H."/>
        </authorList>
    </citation>
    <scope>NUCLEOTIDE SEQUENCE [LARGE SCALE GENOMIC DNA]</scope>
    <source>
        <strain evidence="1 2">GTF31</strain>
    </source>
</reference>
<dbReference type="RefSeq" id="WP_111254074.1">
    <property type="nucleotide sequence ID" value="NZ_POTW01000013.1"/>
</dbReference>
<dbReference type="AlphaFoldDB" id="A0A2W2BWC7"/>
<name>A0A2W2BWC7_9ACTN</name>
<dbReference type="InterPro" id="IPR023401">
    <property type="entry name" value="ODC_N"/>
</dbReference>
<accession>A0A2W2BWC7</accession>